<proteinExistence type="predicted"/>
<accession>A0A8D8XWM5</accession>
<name>A0A8D8XWM5_9HEMI</name>
<sequence>MVTPPCVVWWWCIFKTRNNRPCLNEFSLVVLVVFYEAGKSYPCPVFPVLAFPDFFYNGFEIVFPEFSAPKLSTRCCCCCCYYYSEWALLHPCSGCCCYQSVWILIWGSCYNTAELIIIWCSSHHSKHIVVRWNNHLTAWGTFIR</sequence>
<evidence type="ECO:0000313" key="1">
    <source>
        <dbReference type="EMBL" id="CAG6709625.1"/>
    </source>
</evidence>
<organism evidence="1">
    <name type="scientific">Cacopsylla melanoneura</name>
    <dbReference type="NCBI Taxonomy" id="428564"/>
    <lineage>
        <taxon>Eukaryota</taxon>
        <taxon>Metazoa</taxon>
        <taxon>Ecdysozoa</taxon>
        <taxon>Arthropoda</taxon>
        <taxon>Hexapoda</taxon>
        <taxon>Insecta</taxon>
        <taxon>Pterygota</taxon>
        <taxon>Neoptera</taxon>
        <taxon>Paraneoptera</taxon>
        <taxon>Hemiptera</taxon>
        <taxon>Sternorrhyncha</taxon>
        <taxon>Psylloidea</taxon>
        <taxon>Psyllidae</taxon>
        <taxon>Psyllinae</taxon>
        <taxon>Cacopsylla</taxon>
    </lineage>
</organism>
<dbReference type="AlphaFoldDB" id="A0A8D8XWM5"/>
<reference evidence="1" key="1">
    <citation type="submission" date="2021-05" db="EMBL/GenBank/DDBJ databases">
        <authorList>
            <person name="Alioto T."/>
            <person name="Alioto T."/>
            <person name="Gomez Garrido J."/>
        </authorList>
    </citation>
    <scope>NUCLEOTIDE SEQUENCE</scope>
</reference>
<dbReference type="EMBL" id="HBUF01346276">
    <property type="protein sequence ID" value="CAG6709625.1"/>
    <property type="molecule type" value="Transcribed_RNA"/>
</dbReference>
<protein>
    <submittedName>
        <fullName evidence="1">Uncharacterized protein</fullName>
    </submittedName>
</protein>